<dbReference type="KEGG" id="psac:PSM36_2195"/>
<dbReference type="GO" id="GO:0043565">
    <property type="term" value="F:sequence-specific DNA binding"/>
    <property type="evidence" value="ECO:0007669"/>
    <property type="project" value="InterPro"/>
</dbReference>
<keyword evidence="6" id="KW-1185">Reference proteome</keyword>
<dbReference type="InterPro" id="IPR003313">
    <property type="entry name" value="AraC-bd"/>
</dbReference>
<dbReference type="RefSeq" id="WP_019540941.1">
    <property type="nucleotide sequence ID" value="NZ_LT605205.1"/>
</dbReference>
<dbReference type="SUPFAM" id="SSF46689">
    <property type="entry name" value="Homeodomain-like"/>
    <property type="match status" value="2"/>
</dbReference>
<dbReference type="AlphaFoldDB" id="A0A1R3T1K0"/>
<dbReference type="InterPro" id="IPR020449">
    <property type="entry name" value="Tscrpt_reg_AraC-type_HTH"/>
</dbReference>
<dbReference type="InterPro" id="IPR009057">
    <property type="entry name" value="Homeodomain-like_sf"/>
</dbReference>
<evidence type="ECO:0000256" key="3">
    <source>
        <dbReference type="ARBA" id="ARBA00023163"/>
    </source>
</evidence>
<dbReference type="Proteomes" id="UP000187464">
    <property type="component" value="Chromosome I"/>
</dbReference>
<proteinExistence type="predicted"/>
<evidence type="ECO:0000256" key="2">
    <source>
        <dbReference type="ARBA" id="ARBA00023125"/>
    </source>
</evidence>
<keyword evidence="1" id="KW-0805">Transcription regulation</keyword>
<dbReference type="InterPro" id="IPR018062">
    <property type="entry name" value="HTH_AraC-typ_CS"/>
</dbReference>
<dbReference type="Pfam" id="PF12833">
    <property type="entry name" value="HTH_18"/>
    <property type="match status" value="1"/>
</dbReference>
<dbReference type="PANTHER" id="PTHR43280:SF30">
    <property type="entry name" value="MMSAB OPERON REGULATORY PROTEIN"/>
    <property type="match status" value="1"/>
</dbReference>
<dbReference type="SMART" id="SM00342">
    <property type="entry name" value="HTH_ARAC"/>
    <property type="match status" value="1"/>
</dbReference>
<dbReference type="PROSITE" id="PS01124">
    <property type="entry name" value="HTH_ARAC_FAMILY_2"/>
    <property type="match status" value="1"/>
</dbReference>
<evidence type="ECO:0000256" key="1">
    <source>
        <dbReference type="ARBA" id="ARBA00023015"/>
    </source>
</evidence>
<dbReference type="PRINTS" id="PR00032">
    <property type="entry name" value="HTHARAC"/>
</dbReference>
<dbReference type="GO" id="GO:0003700">
    <property type="term" value="F:DNA-binding transcription factor activity"/>
    <property type="evidence" value="ECO:0007669"/>
    <property type="project" value="InterPro"/>
</dbReference>
<dbReference type="Gene3D" id="1.10.10.60">
    <property type="entry name" value="Homeodomain-like"/>
    <property type="match status" value="2"/>
</dbReference>
<dbReference type="PANTHER" id="PTHR43280">
    <property type="entry name" value="ARAC-FAMILY TRANSCRIPTIONAL REGULATOR"/>
    <property type="match status" value="1"/>
</dbReference>
<dbReference type="EMBL" id="LT605205">
    <property type="protein sequence ID" value="SCD21000.1"/>
    <property type="molecule type" value="Genomic_DNA"/>
</dbReference>
<dbReference type="Pfam" id="PF02311">
    <property type="entry name" value="AraC_binding"/>
    <property type="match status" value="1"/>
</dbReference>
<protein>
    <recommendedName>
        <fullName evidence="4">HTH araC/xylS-type domain-containing protein</fullName>
    </recommendedName>
</protein>
<name>A0A1R3T1K0_9BACT</name>
<gene>
    <name evidence="5" type="ORF">PSM36_2195</name>
</gene>
<accession>A0A1R3T1K0</accession>
<feature type="domain" description="HTH araC/xylS-type" evidence="4">
    <location>
        <begin position="196"/>
        <end position="294"/>
    </location>
</feature>
<evidence type="ECO:0000259" key="4">
    <source>
        <dbReference type="PROSITE" id="PS01124"/>
    </source>
</evidence>
<dbReference type="InterPro" id="IPR018060">
    <property type="entry name" value="HTH_AraC"/>
</dbReference>
<dbReference type="STRING" id="1642647.PSM36_2195"/>
<dbReference type="PROSITE" id="PS00041">
    <property type="entry name" value="HTH_ARAC_FAMILY_1"/>
    <property type="match status" value="1"/>
</dbReference>
<sequence>MRFNDLGIDFKYLLVNEKDKKFGLTVNTVGFQPIAPNTVYPSTEHPKSYYFTPNNGRILSEYQIVYISKGKGIFSSDSTKRTNITKGQVIFLFPGQWHTYCPLKEIGWNEYYIGFEGKIIDDIVANGFISPENQILSVGVNEDLVNLFSTAIKVAKEDKTAAQQNLAGIAFNILGTILSLAQNRNFESKESAQKIERAKVIMIENIHKNIDIKGIATNLGISYSLFRKAFKEYTGYAPAQYFQELKLRKAKELLAETNYSIKEISYELNFSSYEYFLSFFKKRVGVTPMEYRNSGRIKQNSN</sequence>
<dbReference type="InterPro" id="IPR037923">
    <property type="entry name" value="HTH-like"/>
</dbReference>
<keyword evidence="3" id="KW-0804">Transcription</keyword>
<dbReference type="SUPFAM" id="SSF51215">
    <property type="entry name" value="Regulatory protein AraC"/>
    <property type="match status" value="1"/>
</dbReference>
<evidence type="ECO:0000313" key="5">
    <source>
        <dbReference type="EMBL" id="SCD21000.1"/>
    </source>
</evidence>
<reference evidence="5 6" key="1">
    <citation type="submission" date="2016-08" db="EMBL/GenBank/DDBJ databases">
        <authorList>
            <person name="Seilhamer J.J."/>
        </authorList>
    </citation>
    <scope>NUCLEOTIDE SEQUENCE [LARGE SCALE GENOMIC DNA]</scope>
    <source>
        <strain evidence="5">M3/6</strain>
    </source>
</reference>
<organism evidence="5 6">
    <name type="scientific">Proteiniphilum saccharofermentans</name>
    <dbReference type="NCBI Taxonomy" id="1642647"/>
    <lineage>
        <taxon>Bacteria</taxon>
        <taxon>Pseudomonadati</taxon>
        <taxon>Bacteroidota</taxon>
        <taxon>Bacteroidia</taxon>
        <taxon>Bacteroidales</taxon>
        <taxon>Dysgonomonadaceae</taxon>
        <taxon>Proteiniphilum</taxon>
    </lineage>
</organism>
<evidence type="ECO:0000313" key="6">
    <source>
        <dbReference type="Proteomes" id="UP000187464"/>
    </source>
</evidence>
<keyword evidence="2" id="KW-0238">DNA-binding</keyword>